<organism evidence="1 2">
    <name type="scientific">Alcanivorax nanhaiticus</name>
    <dbReference type="NCBI Taxonomy" id="1177154"/>
    <lineage>
        <taxon>Bacteria</taxon>
        <taxon>Pseudomonadati</taxon>
        <taxon>Pseudomonadota</taxon>
        <taxon>Gammaproteobacteria</taxon>
        <taxon>Oceanospirillales</taxon>
        <taxon>Alcanivoracaceae</taxon>
        <taxon>Alcanivorax</taxon>
    </lineage>
</organism>
<reference evidence="1 2" key="1">
    <citation type="submission" date="2012-09" db="EMBL/GenBank/DDBJ databases">
        <title>Genome Sequence of alkane-degrading Bacterium Alcanivorax sp. 19-m-6.</title>
        <authorList>
            <person name="Lai Q."/>
            <person name="Shao Z."/>
        </authorList>
    </citation>
    <scope>NUCLEOTIDE SEQUENCE [LARGE SCALE GENOMIC DNA]</scope>
    <source>
        <strain evidence="1 2">19-m-6</strain>
    </source>
</reference>
<evidence type="ECO:0000313" key="1">
    <source>
        <dbReference type="EMBL" id="KGD64847.1"/>
    </source>
</evidence>
<name>A0A095SJT7_9GAMM</name>
<dbReference type="EMBL" id="ARXV01000006">
    <property type="protein sequence ID" value="KGD64847.1"/>
    <property type="molecule type" value="Genomic_DNA"/>
</dbReference>
<accession>A0A095SJT7</accession>
<keyword evidence="2" id="KW-1185">Reference proteome</keyword>
<evidence type="ECO:0000313" key="2">
    <source>
        <dbReference type="Proteomes" id="UP000029444"/>
    </source>
</evidence>
<proteinExistence type="predicted"/>
<sequence length="77" mass="8918">MIEFVDFSLDQEVSGLLEMDVAGSKRWHSMSEEKNLGLFWNIDRARYAFHMSVCGEALSFRDNRQAKLGPHANQRSR</sequence>
<protein>
    <submittedName>
        <fullName evidence="1">Uncharacterized protein</fullName>
    </submittedName>
</protein>
<dbReference type="AlphaFoldDB" id="A0A095SJT7"/>
<comment type="caution">
    <text evidence="1">The sequence shown here is derived from an EMBL/GenBank/DDBJ whole genome shotgun (WGS) entry which is preliminary data.</text>
</comment>
<gene>
    <name evidence="1" type="ORF">Y5S_01755</name>
</gene>
<dbReference type="PATRIC" id="fig|1177154.3.peg.1789"/>
<dbReference type="RefSeq" id="WP_035232310.1">
    <property type="nucleotide sequence ID" value="NZ_ARXV01000006.1"/>
</dbReference>
<dbReference type="Proteomes" id="UP000029444">
    <property type="component" value="Unassembled WGS sequence"/>
</dbReference>